<feature type="domain" description="Reverse transcriptase Ty1/copia-type" evidence="1">
    <location>
        <begin position="150"/>
        <end position="234"/>
    </location>
</feature>
<dbReference type="AlphaFoldDB" id="A0AAD8RU72"/>
<dbReference type="EMBL" id="JAUUTY010000005">
    <property type="protein sequence ID" value="KAK1631345.1"/>
    <property type="molecule type" value="Genomic_DNA"/>
</dbReference>
<sequence length="236" mass="26085">MTRRTSASTVSTHPMIISVFSDVYHSSHRKSQLCTSWPPYPPRDPSTDNLVQPSHSSASTCPRWPATHPRVCPCSAHYRASPAHHPISAPIIACPRCSDRFPLDCRVAFSLACRAHPTCARFSQSVPWTANPAHSQLATSHHSPAQSTTGVNVVTGKWIFRHKFNPDGSLARYKARWVVRGFTQQHGVDYTETFSPVVKPATICVVLSLAASQSWPIHQLDVKNAFLHGHLHETGN</sequence>
<dbReference type="Pfam" id="PF07727">
    <property type="entry name" value="RVT_2"/>
    <property type="match status" value="1"/>
</dbReference>
<accession>A0AAD8RU72</accession>
<reference evidence="2" key="1">
    <citation type="submission" date="2023-07" db="EMBL/GenBank/DDBJ databases">
        <title>A chromosome-level genome assembly of Lolium multiflorum.</title>
        <authorList>
            <person name="Chen Y."/>
            <person name="Copetti D."/>
            <person name="Kolliker R."/>
            <person name="Studer B."/>
        </authorList>
    </citation>
    <scope>NUCLEOTIDE SEQUENCE</scope>
    <source>
        <strain evidence="2">02402/16</strain>
        <tissue evidence="2">Leaf</tissue>
    </source>
</reference>
<dbReference type="InterPro" id="IPR013103">
    <property type="entry name" value="RVT_2"/>
</dbReference>
<gene>
    <name evidence="2" type="ORF">QYE76_005660</name>
</gene>
<proteinExistence type="predicted"/>
<protein>
    <recommendedName>
        <fullName evidence="1">Reverse transcriptase Ty1/copia-type domain-containing protein</fullName>
    </recommendedName>
</protein>
<dbReference type="Proteomes" id="UP001231189">
    <property type="component" value="Unassembled WGS sequence"/>
</dbReference>
<name>A0AAD8RU72_LOLMU</name>
<organism evidence="2 3">
    <name type="scientific">Lolium multiflorum</name>
    <name type="common">Italian ryegrass</name>
    <name type="synonym">Lolium perenne subsp. multiflorum</name>
    <dbReference type="NCBI Taxonomy" id="4521"/>
    <lineage>
        <taxon>Eukaryota</taxon>
        <taxon>Viridiplantae</taxon>
        <taxon>Streptophyta</taxon>
        <taxon>Embryophyta</taxon>
        <taxon>Tracheophyta</taxon>
        <taxon>Spermatophyta</taxon>
        <taxon>Magnoliopsida</taxon>
        <taxon>Liliopsida</taxon>
        <taxon>Poales</taxon>
        <taxon>Poaceae</taxon>
        <taxon>BOP clade</taxon>
        <taxon>Pooideae</taxon>
        <taxon>Poodae</taxon>
        <taxon>Poeae</taxon>
        <taxon>Poeae Chloroplast Group 2 (Poeae type)</taxon>
        <taxon>Loliodinae</taxon>
        <taxon>Loliinae</taxon>
        <taxon>Lolium</taxon>
    </lineage>
</organism>
<evidence type="ECO:0000259" key="1">
    <source>
        <dbReference type="Pfam" id="PF07727"/>
    </source>
</evidence>
<evidence type="ECO:0000313" key="3">
    <source>
        <dbReference type="Proteomes" id="UP001231189"/>
    </source>
</evidence>
<comment type="caution">
    <text evidence="2">The sequence shown here is derived from an EMBL/GenBank/DDBJ whole genome shotgun (WGS) entry which is preliminary data.</text>
</comment>
<evidence type="ECO:0000313" key="2">
    <source>
        <dbReference type="EMBL" id="KAK1631345.1"/>
    </source>
</evidence>
<keyword evidence="3" id="KW-1185">Reference proteome</keyword>